<dbReference type="AlphaFoldDB" id="A0A3A9AL48"/>
<comment type="caution">
    <text evidence="1">The sequence shown here is derived from an EMBL/GenBank/DDBJ whole genome shotgun (WGS) entry which is preliminary data.</text>
</comment>
<sequence>MMNTDITIDALWQLLKDHQTEIFYTIKKLPFTYTVKGGEIFVDRRSKSITKATFEQALNKLKTDKEQIKGPKSLNVFGAPYVWAILKTFEIV</sequence>
<organism evidence="1 2">
    <name type="scientific">Parablautia intestinalis</name>
    <dbReference type="NCBI Taxonomy" id="2320100"/>
    <lineage>
        <taxon>Bacteria</taxon>
        <taxon>Bacillati</taxon>
        <taxon>Bacillota</taxon>
        <taxon>Clostridia</taxon>
        <taxon>Lachnospirales</taxon>
        <taxon>Lachnospiraceae</taxon>
        <taxon>Parablautia</taxon>
    </lineage>
</organism>
<dbReference type="OrthoDB" id="9795921at2"/>
<name>A0A3A9AL48_9FIRM</name>
<protein>
    <submittedName>
        <fullName evidence="1">Uncharacterized protein</fullName>
    </submittedName>
</protein>
<keyword evidence="2" id="KW-1185">Reference proteome</keyword>
<evidence type="ECO:0000313" key="2">
    <source>
        <dbReference type="Proteomes" id="UP000280696"/>
    </source>
</evidence>
<evidence type="ECO:0000313" key="1">
    <source>
        <dbReference type="EMBL" id="RKI92127.1"/>
    </source>
</evidence>
<reference evidence="1 2" key="1">
    <citation type="submission" date="2018-09" db="EMBL/GenBank/DDBJ databases">
        <title>Murine metabolic-syndrome-specific gut microbial biobank.</title>
        <authorList>
            <person name="Liu C."/>
        </authorList>
    </citation>
    <scope>NUCLEOTIDE SEQUENCE [LARGE SCALE GENOMIC DNA]</scope>
    <source>
        <strain evidence="1 2">0.1xD8-82</strain>
    </source>
</reference>
<accession>A0A3A9AL48</accession>
<dbReference type="Proteomes" id="UP000280696">
    <property type="component" value="Unassembled WGS sequence"/>
</dbReference>
<dbReference type="EMBL" id="RAYQ01000006">
    <property type="protein sequence ID" value="RKI92127.1"/>
    <property type="molecule type" value="Genomic_DNA"/>
</dbReference>
<gene>
    <name evidence="1" type="ORF">D7V94_08125</name>
</gene>
<proteinExistence type="predicted"/>